<keyword evidence="16 23" id="KW-0560">Oxidoreductase</keyword>
<dbReference type="SUPFAM" id="SSF46626">
    <property type="entry name" value="Cytochrome c"/>
    <property type="match status" value="2"/>
</dbReference>
<keyword evidence="11" id="KW-0479">Metal-binding</keyword>
<evidence type="ECO:0000256" key="19">
    <source>
        <dbReference type="ARBA" id="ARBA00023136"/>
    </source>
</evidence>
<evidence type="ECO:0000256" key="3">
    <source>
        <dbReference type="ARBA" id="ARBA00004673"/>
    </source>
</evidence>
<evidence type="ECO:0000256" key="17">
    <source>
        <dbReference type="ARBA" id="ARBA00023004"/>
    </source>
</evidence>
<feature type="domain" description="Cytochrome c" evidence="22">
    <location>
        <begin position="188"/>
        <end position="279"/>
    </location>
</feature>
<evidence type="ECO:0000256" key="21">
    <source>
        <dbReference type="SAM" id="Phobius"/>
    </source>
</evidence>
<evidence type="ECO:0000256" key="7">
    <source>
        <dbReference type="ARBA" id="ARBA00022519"/>
    </source>
</evidence>
<evidence type="ECO:0000256" key="1">
    <source>
        <dbReference type="ARBA" id="ARBA00001926"/>
    </source>
</evidence>
<evidence type="ECO:0000256" key="10">
    <source>
        <dbReference type="ARBA" id="ARBA00022692"/>
    </source>
</evidence>
<evidence type="ECO:0000256" key="11">
    <source>
        <dbReference type="ARBA" id="ARBA00022723"/>
    </source>
</evidence>
<evidence type="ECO:0000256" key="15">
    <source>
        <dbReference type="ARBA" id="ARBA00022989"/>
    </source>
</evidence>
<keyword evidence="18" id="KW-0406">Ion transport</keyword>
<reference evidence="23" key="1">
    <citation type="submission" date="2018-06" db="EMBL/GenBank/DDBJ databases">
        <authorList>
            <person name="Zhirakovskaya E."/>
        </authorList>
    </citation>
    <scope>NUCLEOTIDE SEQUENCE</scope>
</reference>
<dbReference type="GO" id="GO:0020037">
    <property type="term" value="F:heme binding"/>
    <property type="evidence" value="ECO:0007669"/>
    <property type="project" value="InterPro"/>
</dbReference>
<feature type="domain" description="Cytochrome c" evidence="22">
    <location>
        <begin position="105"/>
        <end position="185"/>
    </location>
</feature>
<keyword evidence="10 21" id="KW-0812">Transmembrane</keyword>
<dbReference type="PANTHER" id="PTHR33751">
    <property type="entry name" value="CBB3-TYPE CYTOCHROME C OXIDASE SUBUNIT FIXP"/>
    <property type="match status" value="1"/>
</dbReference>
<evidence type="ECO:0000256" key="16">
    <source>
        <dbReference type="ARBA" id="ARBA00023002"/>
    </source>
</evidence>
<name>A0A3B0ZDT9_9ZZZZ</name>
<keyword evidence="15 21" id="KW-1133">Transmembrane helix</keyword>
<dbReference type="GO" id="GO:0006119">
    <property type="term" value="P:oxidative phosphorylation"/>
    <property type="evidence" value="ECO:0007669"/>
    <property type="project" value="UniProtKB-UniPathway"/>
</dbReference>
<keyword evidence="17" id="KW-0408">Iron</keyword>
<evidence type="ECO:0000256" key="9">
    <source>
        <dbReference type="ARBA" id="ARBA00022660"/>
    </source>
</evidence>
<dbReference type="InterPro" id="IPR038414">
    <property type="entry name" value="CcoP_N_sf"/>
</dbReference>
<evidence type="ECO:0000256" key="14">
    <source>
        <dbReference type="ARBA" id="ARBA00022982"/>
    </source>
</evidence>
<evidence type="ECO:0000256" key="18">
    <source>
        <dbReference type="ARBA" id="ARBA00023065"/>
    </source>
</evidence>
<keyword evidence="8" id="KW-0349">Heme</keyword>
<dbReference type="PIRSF" id="PIRSF000006">
    <property type="entry name" value="Cbb3-Cox_fixP"/>
    <property type="match status" value="1"/>
</dbReference>
<dbReference type="InterPro" id="IPR009056">
    <property type="entry name" value="Cyt_c-like_dom"/>
</dbReference>
<organism evidence="23">
    <name type="scientific">hydrothermal vent metagenome</name>
    <dbReference type="NCBI Taxonomy" id="652676"/>
    <lineage>
        <taxon>unclassified sequences</taxon>
        <taxon>metagenomes</taxon>
        <taxon>ecological metagenomes</taxon>
    </lineage>
</organism>
<comment type="subcellular location">
    <subcellularLocation>
        <location evidence="2">Cell inner membrane</location>
    </subcellularLocation>
</comment>
<evidence type="ECO:0000256" key="5">
    <source>
        <dbReference type="ARBA" id="ARBA00022448"/>
    </source>
</evidence>
<dbReference type="GO" id="GO:0046872">
    <property type="term" value="F:metal ion binding"/>
    <property type="evidence" value="ECO:0007669"/>
    <property type="project" value="UniProtKB-KW"/>
</dbReference>
<dbReference type="InterPro" id="IPR050597">
    <property type="entry name" value="Cytochrome_c_Oxidase_Subunit"/>
</dbReference>
<dbReference type="UniPathway" id="UPA00705"/>
<dbReference type="Pfam" id="PF14715">
    <property type="entry name" value="FixP_N"/>
    <property type="match status" value="1"/>
</dbReference>
<dbReference type="Gene3D" id="1.10.760.10">
    <property type="entry name" value="Cytochrome c-like domain"/>
    <property type="match status" value="2"/>
</dbReference>
<evidence type="ECO:0000256" key="13">
    <source>
        <dbReference type="ARBA" id="ARBA00022781"/>
    </source>
</evidence>
<comment type="similarity">
    <text evidence="4">Belongs to the CcoP / FixP family.</text>
</comment>
<keyword evidence="9" id="KW-0679">Respiratory chain</keyword>
<dbReference type="AlphaFoldDB" id="A0A3B0ZDT9"/>
<dbReference type="InterPro" id="IPR032858">
    <property type="entry name" value="CcoP_N"/>
</dbReference>
<proteinExistence type="inferred from homology"/>
<dbReference type="PROSITE" id="PS51007">
    <property type="entry name" value="CYTC"/>
    <property type="match status" value="2"/>
</dbReference>
<evidence type="ECO:0000259" key="22">
    <source>
        <dbReference type="PROSITE" id="PS51007"/>
    </source>
</evidence>
<keyword evidence="5" id="KW-0813">Transport</keyword>
<accession>A0A3B0ZDT9</accession>
<sequence length="284" mass="30976">MAETNQNKVPDTGHEWDGIRELTNPPPRWWNIAFIMSFVWLVAYIIIYPSIPLVNDYTKGVTGWTALQEYKDAVAANDAIRAPYIAKLEKMSAEEILGDQEMKNFANSYTNALFGDRCASCHGSNGQGVEKMFPVLNDDDWLYGGTLQDITDTIVDGRVGFMSAFQGQLDEAEMGQLADFVLNVSSGSATQAGWDAYNNAGCSGCHGEDAKGNKWVGAANLTDSVWRFGSSRDDILKTIKFGVNQDGVKGTQSGVMPGFGEMLSANDIKLLTIRVWSLGGGQTE</sequence>
<dbReference type="GO" id="GO:0016491">
    <property type="term" value="F:oxidoreductase activity"/>
    <property type="evidence" value="ECO:0007669"/>
    <property type="project" value="UniProtKB-KW"/>
</dbReference>
<keyword evidence="7" id="KW-0997">Cell inner membrane</keyword>
<keyword evidence="12" id="KW-0677">Repeat</keyword>
<evidence type="ECO:0000256" key="2">
    <source>
        <dbReference type="ARBA" id="ARBA00004533"/>
    </source>
</evidence>
<evidence type="ECO:0000256" key="4">
    <source>
        <dbReference type="ARBA" id="ARBA00006113"/>
    </source>
</evidence>
<evidence type="ECO:0000256" key="20">
    <source>
        <dbReference type="ARBA" id="ARBA00029635"/>
    </source>
</evidence>
<evidence type="ECO:0000256" key="8">
    <source>
        <dbReference type="ARBA" id="ARBA00022617"/>
    </source>
</evidence>
<evidence type="ECO:0000256" key="6">
    <source>
        <dbReference type="ARBA" id="ARBA00022475"/>
    </source>
</evidence>
<gene>
    <name evidence="23" type="ORF">MNBD_GAMMA18-994</name>
</gene>
<keyword evidence="13" id="KW-0375">Hydrogen ion transport</keyword>
<dbReference type="GO" id="GO:1902600">
    <property type="term" value="P:proton transmembrane transport"/>
    <property type="evidence" value="ECO:0007669"/>
    <property type="project" value="UniProtKB-KW"/>
</dbReference>
<protein>
    <recommendedName>
        <fullName evidence="20">Cytochrome c oxidase subunit III</fullName>
    </recommendedName>
</protein>
<dbReference type="PANTHER" id="PTHR33751:SF1">
    <property type="entry name" value="CBB3-TYPE CYTOCHROME C OXIDASE SUBUNIT FIXP"/>
    <property type="match status" value="1"/>
</dbReference>
<feature type="transmembrane region" description="Helical" evidence="21">
    <location>
        <begin position="29"/>
        <end position="47"/>
    </location>
</feature>
<keyword evidence="19 21" id="KW-0472">Membrane</keyword>
<dbReference type="EMBL" id="UOFP01000045">
    <property type="protein sequence ID" value="VAW84419.1"/>
    <property type="molecule type" value="Genomic_DNA"/>
</dbReference>
<dbReference type="InterPro" id="IPR004678">
    <property type="entry name" value="Cyt_c_oxidase_cbb3_su3"/>
</dbReference>
<evidence type="ECO:0000256" key="12">
    <source>
        <dbReference type="ARBA" id="ARBA00022737"/>
    </source>
</evidence>
<keyword evidence="6" id="KW-1003">Cell membrane</keyword>
<dbReference type="GO" id="GO:0005886">
    <property type="term" value="C:plasma membrane"/>
    <property type="evidence" value="ECO:0007669"/>
    <property type="project" value="UniProtKB-SubCell"/>
</dbReference>
<keyword evidence="14" id="KW-0249">Electron transport</keyword>
<evidence type="ECO:0000313" key="23">
    <source>
        <dbReference type="EMBL" id="VAW84419.1"/>
    </source>
</evidence>
<comment type="cofactor">
    <cofactor evidence="1">
        <name>heme c</name>
        <dbReference type="ChEBI" id="CHEBI:61717"/>
    </cofactor>
</comment>
<dbReference type="Pfam" id="PF13442">
    <property type="entry name" value="Cytochrome_CBB3"/>
    <property type="match status" value="2"/>
</dbReference>
<dbReference type="NCBIfam" id="TIGR00782">
    <property type="entry name" value="ccoP"/>
    <property type="match status" value="1"/>
</dbReference>
<dbReference type="Gene3D" id="6.10.280.130">
    <property type="match status" value="1"/>
</dbReference>
<dbReference type="InterPro" id="IPR036909">
    <property type="entry name" value="Cyt_c-like_dom_sf"/>
</dbReference>
<comment type="pathway">
    <text evidence="3">Energy metabolism; oxidative phosphorylation.</text>
</comment>
<dbReference type="GO" id="GO:0009055">
    <property type="term" value="F:electron transfer activity"/>
    <property type="evidence" value="ECO:0007669"/>
    <property type="project" value="InterPro"/>
</dbReference>